<feature type="transmembrane region" description="Helical" evidence="2">
    <location>
        <begin position="192"/>
        <end position="213"/>
    </location>
</feature>
<organism evidence="3 4">
    <name type="scientific">Exophiala mesophila</name>
    <name type="common">Black yeast-like fungus</name>
    <dbReference type="NCBI Taxonomy" id="212818"/>
    <lineage>
        <taxon>Eukaryota</taxon>
        <taxon>Fungi</taxon>
        <taxon>Dikarya</taxon>
        <taxon>Ascomycota</taxon>
        <taxon>Pezizomycotina</taxon>
        <taxon>Eurotiomycetes</taxon>
        <taxon>Chaetothyriomycetidae</taxon>
        <taxon>Chaetothyriales</taxon>
        <taxon>Herpotrichiellaceae</taxon>
        <taxon>Exophiala</taxon>
    </lineage>
</organism>
<evidence type="ECO:0000256" key="2">
    <source>
        <dbReference type="SAM" id="Phobius"/>
    </source>
</evidence>
<keyword evidence="2" id="KW-1133">Transmembrane helix</keyword>
<dbReference type="EMBL" id="NAJM01000037">
    <property type="protein sequence ID" value="RVX68478.1"/>
    <property type="molecule type" value="Genomic_DNA"/>
</dbReference>
<dbReference type="AlphaFoldDB" id="A0A438MXP8"/>
<evidence type="ECO:0000313" key="4">
    <source>
        <dbReference type="Proteomes" id="UP000288859"/>
    </source>
</evidence>
<keyword evidence="2" id="KW-0472">Membrane</keyword>
<protein>
    <submittedName>
        <fullName evidence="3">Uncharacterized protein</fullName>
    </submittedName>
</protein>
<dbReference type="VEuPathDB" id="FungiDB:PV10_02218"/>
<feature type="region of interest" description="Disordered" evidence="1">
    <location>
        <begin position="36"/>
        <end position="100"/>
    </location>
</feature>
<reference evidence="3 4" key="1">
    <citation type="submission" date="2017-03" db="EMBL/GenBank/DDBJ databases">
        <title>Genomes of endolithic fungi from Antarctica.</title>
        <authorList>
            <person name="Coleine C."/>
            <person name="Masonjones S."/>
            <person name="Stajich J.E."/>
        </authorList>
    </citation>
    <scope>NUCLEOTIDE SEQUENCE [LARGE SCALE GENOMIC DNA]</scope>
    <source>
        <strain evidence="3 4">CCFEE 6314</strain>
    </source>
</reference>
<dbReference type="OrthoDB" id="2386090at2759"/>
<evidence type="ECO:0000313" key="3">
    <source>
        <dbReference type="EMBL" id="RVX68478.1"/>
    </source>
</evidence>
<comment type="caution">
    <text evidence="3">The sequence shown here is derived from an EMBL/GenBank/DDBJ whole genome shotgun (WGS) entry which is preliminary data.</text>
</comment>
<feature type="compositionally biased region" description="Basic and acidic residues" evidence="1">
    <location>
        <begin position="62"/>
        <end position="100"/>
    </location>
</feature>
<proteinExistence type="predicted"/>
<gene>
    <name evidence="3" type="ORF">B0A52_07901</name>
</gene>
<name>A0A438MXP8_EXOME</name>
<feature type="transmembrane region" description="Helical" evidence="2">
    <location>
        <begin position="160"/>
        <end position="186"/>
    </location>
</feature>
<keyword evidence="2" id="KW-0812">Transmembrane</keyword>
<dbReference type="Proteomes" id="UP000288859">
    <property type="component" value="Unassembled WGS sequence"/>
</dbReference>
<accession>A0A438MXP8</accession>
<evidence type="ECO:0000256" key="1">
    <source>
        <dbReference type="SAM" id="MobiDB-lite"/>
    </source>
</evidence>
<sequence length="338" mass="38583">MANLPPALLVQVRVAFATCSRQHAVSRKSQFSTLRPLFRKAPEKPKTPKSVSIQVAHHRAQLQKEQEKEKEKERQAASSQRPHDTKELVPRSKEDTSVSTERKFQVPLKVIPKAQIAPNVTLSPRERLQLEELTRRTPRPAEPTVYKKKVRIYSAGYPRIYGVLFVKFTFTLILSIVTFVVVPAQWFGDVPVWVTAGFWLAWFLPACYVHWYLRGFVSEIFLRLPPKAQLTPKATMEYAKSLPNDSVLELTFMRWTMLPSTVSMKLGQLQPLSSRFQLANFGVAGPLDNPGTFLRPTPKVFYVRPRSAEGMAVKDTIPGIWPKVFARLTQKDSASRWQ</sequence>